<proteinExistence type="predicted"/>
<dbReference type="EnsemblPlants" id="AUR62008312-RA">
    <property type="protein sequence ID" value="AUR62008312-RA:cds"/>
    <property type="gene ID" value="AUR62008312"/>
</dbReference>
<evidence type="ECO:0000256" key="2">
    <source>
        <dbReference type="SAM" id="MobiDB-lite"/>
    </source>
</evidence>
<sequence>MIDLMAQVTHEESLDEEYYSETDEVDYRQPLILPSNSKVVEASISKVWLKLAEEKEYCRKAKRFYGLPDGYELTLPPPSATVLDCPDCHIAIYVKHFEFGLRFPLHPFIAKIFKAWNVCLVQVTPPTIRVVIALRDLGPQEQKACDYFDAVRINVGGKTRVVPKVWLPNVKNILNNAPLSYIGLCWTDVYGPQNLDKVALGLSPDGKRVVSRCPPSPRPALETFTSFCSRAPTRNPKRRAEEMADETVRRNRRLTSLANRRGCSVVVVSTRKEDESASKRSKTDTQQPKAPSPPKAFIPEQAVSAMATTNINAEKVFEDLTISPVPQQETAPISTEPQQVGPVNFNTSIPGITYRGGQWIEHVEGNILDEVLDRMKALEGRSRDQWRPEMDVFRNESIFTDDPLRGGNLGYRLLRNVSTPVDRPSGLIGPVAAQHMHDLMRAVASGTELVEMYRFYQDKYHRNISNQQSLETALKNAEKALDGIKLIKAKDDAELTSLREKVDKMKNLEEEIKDLKSQLEDKNVVMNQLSTVQNDLSNAKAIISNLEGKLQKMEADKPGVRQRAAVEFCSKLQDRFDGGWTTAQRCAAHAIGLK</sequence>
<dbReference type="Proteomes" id="UP000596660">
    <property type="component" value="Unplaced"/>
</dbReference>
<accession>A0A803L8X3</accession>
<feature type="compositionally biased region" description="Basic and acidic residues" evidence="2">
    <location>
        <begin position="270"/>
        <end position="283"/>
    </location>
</feature>
<reference evidence="3" key="2">
    <citation type="submission" date="2021-03" db="UniProtKB">
        <authorList>
            <consortium name="EnsemblPlants"/>
        </authorList>
    </citation>
    <scope>IDENTIFICATION</scope>
</reference>
<evidence type="ECO:0000313" key="3">
    <source>
        <dbReference type="EnsemblPlants" id="AUR62008312-RA:cds"/>
    </source>
</evidence>
<protein>
    <submittedName>
        <fullName evidence="3">Uncharacterized protein</fullName>
    </submittedName>
</protein>
<evidence type="ECO:0000256" key="1">
    <source>
        <dbReference type="SAM" id="Coils"/>
    </source>
</evidence>
<dbReference type="OMA" id="ASISKVW"/>
<feature type="region of interest" description="Disordered" evidence="2">
    <location>
        <begin position="231"/>
        <end position="255"/>
    </location>
</feature>
<keyword evidence="1" id="KW-0175">Coiled coil</keyword>
<feature type="region of interest" description="Disordered" evidence="2">
    <location>
        <begin position="268"/>
        <end position="295"/>
    </location>
</feature>
<organism evidence="3 4">
    <name type="scientific">Chenopodium quinoa</name>
    <name type="common">Quinoa</name>
    <dbReference type="NCBI Taxonomy" id="63459"/>
    <lineage>
        <taxon>Eukaryota</taxon>
        <taxon>Viridiplantae</taxon>
        <taxon>Streptophyta</taxon>
        <taxon>Embryophyta</taxon>
        <taxon>Tracheophyta</taxon>
        <taxon>Spermatophyta</taxon>
        <taxon>Magnoliopsida</taxon>
        <taxon>eudicotyledons</taxon>
        <taxon>Gunneridae</taxon>
        <taxon>Pentapetalae</taxon>
        <taxon>Caryophyllales</taxon>
        <taxon>Chenopodiaceae</taxon>
        <taxon>Chenopodioideae</taxon>
        <taxon>Atripliceae</taxon>
        <taxon>Chenopodium</taxon>
    </lineage>
</organism>
<feature type="coiled-coil region" evidence="1">
    <location>
        <begin position="495"/>
        <end position="563"/>
    </location>
</feature>
<dbReference type="AlphaFoldDB" id="A0A803L8X3"/>
<name>A0A803L8X3_CHEQI</name>
<feature type="compositionally biased region" description="Basic and acidic residues" evidence="2">
    <location>
        <begin position="238"/>
        <end position="249"/>
    </location>
</feature>
<keyword evidence="4" id="KW-1185">Reference proteome</keyword>
<reference evidence="3" key="1">
    <citation type="journal article" date="2017" name="Nature">
        <title>The genome of Chenopodium quinoa.</title>
        <authorList>
            <person name="Jarvis D.E."/>
            <person name="Ho Y.S."/>
            <person name="Lightfoot D.J."/>
            <person name="Schmoeckel S.M."/>
            <person name="Li B."/>
            <person name="Borm T.J.A."/>
            <person name="Ohyanagi H."/>
            <person name="Mineta K."/>
            <person name="Michell C.T."/>
            <person name="Saber N."/>
            <person name="Kharbatia N.M."/>
            <person name="Rupper R.R."/>
            <person name="Sharp A.R."/>
            <person name="Dally N."/>
            <person name="Boughton B.A."/>
            <person name="Woo Y.H."/>
            <person name="Gao G."/>
            <person name="Schijlen E.G.W.M."/>
            <person name="Guo X."/>
            <person name="Momin A.A."/>
            <person name="Negrao S."/>
            <person name="Al-Babili S."/>
            <person name="Gehring C."/>
            <person name="Roessner U."/>
            <person name="Jung C."/>
            <person name="Murphy K."/>
            <person name="Arold S.T."/>
            <person name="Gojobori T."/>
            <person name="van der Linden C.G."/>
            <person name="van Loo E.N."/>
            <person name="Jellen E.N."/>
            <person name="Maughan P.J."/>
            <person name="Tester M."/>
        </authorList>
    </citation>
    <scope>NUCLEOTIDE SEQUENCE [LARGE SCALE GENOMIC DNA]</scope>
    <source>
        <strain evidence="3">cv. PI 614886</strain>
    </source>
</reference>
<evidence type="ECO:0000313" key="4">
    <source>
        <dbReference type="Proteomes" id="UP000596660"/>
    </source>
</evidence>
<dbReference type="Gramene" id="AUR62008312-RA">
    <property type="protein sequence ID" value="AUR62008312-RA:cds"/>
    <property type="gene ID" value="AUR62008312"/>
</dbReference>